<name>A0A0D8BFK9_9ACTN</name>
<feature type="transmembrane region" description="Helical" evidence="7">
    <location>
        <begin position="269"/>
        <end position="286"/>
    </location>
</feature>
<dbReference type="OrthoDB" id="9812661at2"/>
<feature type="transmembrane region" description="Helical" evidence="7">
    <location>
        <begin position="99"/>
        <end position="118"/>
    </location>
</feature>
<feature type="transmembrane region" description="Helical" evidence="7">
    <location>
        <begin position="411"/>
        <end position="432"/>
    </location>
</feature>
<accession>A0A0D8BFK9</accession>
<dbReference type="GO" id="GO:0032153">
    <property type="term" value="C:cell division site"/>
    <property type="evidence" value="ECO:0007669"/>
    <property type="project" value="TreeGrafter"/>
</dbReference>
<evidence type="ECO:0000313" key="8">
    <source>
        <dbReference type="EMBL" id="KJE22202.1"/>
    </source>
</evidence>
<dbReference type="Proteomes" id="UP000032545">
    <property type="component" value="Unassembled WGS sequence"/>
</dbReference>
<protein>
    <submittedName>
        <fullName evidence="8">Cell elongation-specific peptidoglycan biosynthesis regulator RodA</fullName>
    </submittedName>
</protein>
<dbReference type="InterPro" id="IPR001182">
    <property type="entry name" value="FtsW/RodA"/>
</dbReference>
<evidence type="ECO:0000256" key="1">
    <source>
        <dbReference type="ARBA" id="ARBA00004141"/>
    </source>
</evidence>
<comment type="caution">
    <text evidence="8">The sequence shown here is derived from an EMBL/GenBank/DDBJ whole genome shotgun (WGS) entry which is preliminary data.</text>
</comment>
<comment type="subcellular location">
    <subcellularLocation>
        <location evidence="1">Membrane</location>
        <topology evidence="1">Multi-pass membrane protein</topology>
    </subcellularLocation>
</comment>
<dbReference type="PANTHER" id="PTHR30474">
    <property type="entry name" value="CELL CYCLE PROTEIN"/>
    <property type="match status" value="1"/>
</dbReference>
<dbReference type="GO" id="GO:0015648">
    <property type="term" value="F:lipid-linked peptidoglycan transporter activity"/>
    <property type="evidence" value="ECO:0007669"/>
    <property type="project" value="TreeGrafter"/>
</dbReference>
<feature type="transmembrane region" description="Helical" evidence="7">
    <location>
        <begin position="171"/>
        <end position="192"/>
    </location>
</feature>
<dbReference type="PATRIC" id="fig|1502723.3.peg.2903"/>
<feature type="transmembrane region" description="Helical" evidence="7">
    <location>
        <begin position="293"/>
        <end position="311"/>
    </location>
</feature>
<keyword evidence="9" id="KW-1185">Reference proteome</keyword>
<feature type="transmembrane region" description="Helical" evidence="7">
    <location>
        <begin position="42"/>
        <end position="61"/>
    </location>
</feature>
<keyword evidence="3" id="KW-0133">Cell shape</keyword>
<dbReference type="Pfam" id="PF01098">
    <property type="entry name" value="FTSW_RODA_SPOVE"/>
    <property type="match status" value="1"/>
</dbReference>
<reference evidence="8 9" key="2">
    <citation type="journal article" date="2016" name="Genome Announc.">
        <title>Permanent Draft Genome Sequences for Two Variants of Frankia sp. Strain CpI1, the First Frankia Strain Isolated from Root Nodules of Comptonia peregrina.</title>
        <authorList>
            <person name="Oshone R."/>
            <person name="Hurst S.G.IV."/>
            <person name="Abebe-Akele F."/>
            <person name="Simpson S."/>
            <person name="Morris K."/>
            <person name="Thomas W.K."/>
            <person name="Tisa L.S."/>
        </authorList>
    </citation>
    <scope>NUCLEOTIDE SEQUENCE [LARGE SCALE GENOMIC DNA]</scope>
    <source>
        <strain evidence="9">CpI1-S</strain>
    </source>
</reference>
<evidence type="ECO:0000256" key="2">
    <source>
        <dbReference type="ARBA" id="ARBA00022692"/>
    </source>
</evidence>
<feature type="transmembrane region" description="Helical" evidence="7">
    <location>
        <begin position="138"/>
        <end position="159"/>
    </location>
</feature>
<evidence type="ECO:0000256" key="6">
    <source>
        <dbReference type="SAM" id="MobiDB-lite"/>
    </source>
</evidence>
<proteinExistence type="predicted"/>
<dbReference type="GO" id="GO:0008360">
    <property type="term" value="P:regulation of cell shape"/>
    <property type="evidence" value="ECO:0007669"/>
    <property type="project" value="UniProtKB-KW"/>
</dbReference>
<keyword evidence="2 7" id="KW-0812">Transmembrane</keyword>
<dbReference type="AlphaFoldDB" id="A0A0D8BFK9"/>
<gene>
    <name evidence="8" type="ORF">FF36_03464</name>
</gene>
<evidence type="ECO:0000313" key="9">
    <source>
        <dbReference type="Proteomes" id="UP000032545"/>
    </source>
</evidence>
<dbReference type="GO" id="GO:0005886">
    <property type="term" value="C:plasma membrane"/>
    <property type="evidence" value="ECO:0007669"/>
    <property type="project" value="TreeGrafter"/>
</dbReference>
<feature type="region of interest" description="Disordered" evidence="6">
    <location>
        <begin position="474"/>
        <end position="498"/>
    </location>
</feature>
<keyword evidence="4 7" id="KW-1133">Transmembrane helix</keyword>
<feature type="transmembrane region" description="Helical" evidence="7">
    <location>
        <begin position="378"/>
        <end position="399"/>
    </location>
</feature>
<dbReference type="PANTHER" id="PTHR30474:SF3">
    <property type="entry name" value="PEPTIDOGLYCAN GLYCOSYLTRANSFERASE RODA"/>
    <property type="match status" value="1"/>
</dbReference>
<evidence type="ECO:0000256" key="3">
    <source>
        <dbReference type="ARBA" id="ARBA00022960"/>
    </source>
</evidence>
<dbReference type="EMBL" id="JYFN01000026">
    <property type="protein sequence ID" value="KJE22202.1"/>
    <property type="molecule type" value="Genomic_DNA"/>
</dbReference>
<dbReference type="RefSeq" id="WP_044886065.1">
    <property type="nucleotide sequence ID" value="NZ_JYFN01000026.1"/>
</dbReference>
<evidence type="ECO:0000256" key="5">
    <source>
        <dbReference type="ARBA" id="ARBA00023136"/>
    </source>
</evidence>
<sequence length="498" mass="52873" precursor="true">MTRPPIPLPPLRRPRSADLTATFAGLPLPQGTDLPPYRRRELVLLVFAGVLATSALAALTFADIGELSLGIFSIGLGFFCLWALAHLAVRRFAPAADPVLLPVVVALNGLGLVMIYRLDLAKSQAAKQAGTHIPPSAAQVQLVWTLLAVIVFVLVLALVRDHRNLARYAYTAGLVGIVGLLLPIVPGIGTSINGARLWLRVGPFSFQPSEVSKIIILIFFAGYLENKRDVLSLASRSVLGVKLPRARDLGPVLMAWLASLGILVVQNDLGSSLLFFGMFMVVLYVATERASWFLIGFVLFMIGAVLAHSMFSHVQVRVDGWLHAFDGDNPSSTSYQLVQGLYGFAAGGMTGTGLGEGHPQKVPFANTDFIMASLGEELGLTGVMAILTMYALIVLRGMRAALGAKDPFGKLLATGLSFTLALQVFVQVGGVMRLIPLTGLTLPFVSYGGSSIVANAAIIALLLRVSDSARRAPEPASDAPLFDPGAVADSPTQVVKTT</sequence>
<keyword evidence="5 7" id="KW-0472">Membrane</keyword>
<reference evidence="9" key="1">
    <citation type="submission" date="2015-02" db="EMBL/GenBank/DDBJ databases">
        <title>Draft Genome of Frankia sp. CpI1-S.</title>
        <authorList>
            <person name="Oshone R.T."/>
            <person name="Ngom M."/>
            <person name="Ghodhbane-Gtari F."/>
            <person name="Gtari M."/>
            <person name="Morris K."/>
            <person name="Thomas K."/>
            <person name="Sen A."/>
            <person name="Tisa L.S."/>
        </authorList>
    </citation>
    <scope>NUCLEOTIDE SEQUENCE [LARGE SCALE GENOMIC DNA]</scope>
    <source>
        <strain evidence="9">CpI1-S</strain>
    </source>
</reference>
<evidence type="ECO:0000256" key="7">
    <source>
        <dbReference type="SAM" id="Phobius"/>
    </source>
</evidence>
<dbReference type="GO" id="GO:0051301">
    <property type="term" value="P:cell division"/>
    <property type="evidence" value="ECO:0007669"/>
    <property type="project" value="InterPro"/>
</dbReference>
<feature type="transmembrane region" description="Helical" evidence="7">
    <location>
        <begin position="444"/>
        <end position="463"/>
    </location>
</feature>
<feature type="transmembrane region" description="Helical" evidence="7">
    <location>
        <begin position="67"/>
        <end position="87"/>
    </location>
</feature>
<evidence type="ECO:0000256" key="4">
    <source>
        <dbReference type="ARBA" id="ARBA00022989"/>
    </source>
</evidence>
<organism evidence="8 9">
    <name type="scientific">Frankia torreyi</name>
    <dbReference type="NCBI Taxonomy" id="1856"/>
    <lineage>
        <taxon>Bacteria</taxon>
        <taxon>Bacillati</taxon>
        <taxon>Actinomycetota</taxon>
        <taxon>Actinomycetes</taxon>
        <taxon>Frankiales</taxon>
        <taxon>Frankiaceae</taxon>
        <taxon>Frankia</taxon>
    </lineage>
</organism>